<gene>
    <name evidence="3" type="ORF">HY04_11665</name>
    <name evidence="4" type="ORF">NCTC13489_01239</name>
</gene>
<evidence type="ECO:0000313" key="6">
    <source>
        <dbReference type="Proteomes" id="UP000270036"/>
    </source>
</evidence>
<dbReference type="Proteomes" id="UP000028349">
    <property type="component" value="Unassembled WGS sequence"/>
</dbReference>
<dbReference type="RefSeq" id="WP_034719900.1">
    <property type="nucleotide sequence ID" value="NZ_FOIX01000003.1"/>
</dbReference>
<dbReference type="Proteomes" id="UP000270036">
    <property type="component" value="Chromosome"/>
</dbReference>
<dbReference type="KEGG" id="cant:NCTC13489_01239"/>
<evidence type="ECO:0000313" key="4">
    <source>
        <dbReference type="EMBL" id="VEH98915.1"/>
    </source>
</evidence>
<feature type="transmembrane region" description="Helical" evidence="1">
    <location>
        <begin position="303"/>
        <end position="320"/>
    </location>
</feature>
<dbReference type="InterPro" id="IPR025513">
    <property type="entry name" value="DUF4401"/>
</dbReference>
<feature type="transmembrane region" description="Helical" evidence="1">
    <location>
        <begin position="149"/>
        <end position="165"/>
    </location>
</feature>
<reference evidence="4 6" key="2">
    <citation type="submission" date="2018-12" db="EMBL/GenBank/DDBJ databases">
        <authorList>
            <consortium name="Pathogen Informatics"/>
        </authorList>
    </citation>
    <scope>NUCLEOTIDE SEQUENCE [LARGE SCALE GENOMIC DNA]</scope>
    <source>
        <strain evidence="4 6">NCTC13489</strain>
    </source>
</reference>
<keyword evidence="1" id="KW-1133">Transmembrane helix</keyword>
<dbReference type="EMBL" id="LR134441">
    <property type="protein sequence ID" value="VEH98915.1"/>
    <property type="molecule type" value="Genomic_DNA"/>
</dbReference>
<dbReference type="OrthoDB" id="674818at2"/>
<name>A0A448NQI4_9FLAO</name>
<evidence type="ECO:0000256" key="1">
    <source>
        <dbReference type="SAM" id="Phobius"/>
    </source>
</evidence>
<feature type="transmembrane region" description="Helical" evidence="1">
    <location>
        <begin position="101"/>
        <end position="118"/>
    </location>
</feature>
<feature type="transmembrane region" description="Helical" evidence="1">
    <location>
        <begin position="210"/>
        <end position="227"/>
    </location>
</feature>
<feature type="transmembrane region" description="Helical" evidence="1">
    <location>
        <begin position="71"/>
        <end position="89"/>
    </location>
</feature>
<feature type="domain" description="DUF4401" evidence="2">
    <location>
        <begin position="42"/>
        <end position="347"/>
    </location>
</feature>
<reference evidence="3 5" key="1">
    <citation type="submission" date="2014-07" db="EMBL/GenBank/DDBJ databases">
        <authorList>
            <person name="Pisani N.G."/>
            <person name="Newman J.D."/>
        </authorList>
    </citation>
    <scope>NUCLEOTIDE SEQUENCE [LARGE SCALE GENOMIC DNA]</scope>
    <source>
        <strain evidence="3 5">LMG 24720</strain>
    </source>
</reference>
<dbReference type="STRING" id="266748.HY04_11665"/>
<feature type="transmembrane region" description="Helical" evidence="1">
    <location>
        <begin position="266"/>
        <end position="297"/>
    </location>
</feature>
<feature type="transmembrane region" description="Helical" evidence="1">
    <location>
        <begin position="233"/>
        <end position="254"/>
    </location>
</feature>
<proteinExistence type="predicted"/>
<dbReference type="EMBL" id="JPEP01000002">
    <property type="protein sequence ID" value="KEY19084.1"/>
    <property type="molecule type" value="Genomic_DNA"/>
</dbReference>
<keyword evidence="1" id="KW-0472">Membrane</keyword>
<feature type="transmembrane region" description="Helical" evidence="1">
    <location>
        <begin position="171"/>
        <end position="189"/>
    </location>
</feature>
<dbReference type="AlphaFoldDB" id="A0A448NQI4"/>
<evidence type="ECO:0000313" key="3">
    <source>
        <dbReference type="EMBL" id="KEY19084.1"/>
    </source>
</evidence>
<sequence length="357" mass="40015">MRNKENVQELLQYLQSKSQANLTFDEDAIVKDYEKKEDNQSLAIKILSVLGGLLASIAFIAFLFVSNLFDSKTAMLIFGGICIAGALFLNRISDKIITDTLSVSSYLIGFVLVGISLVDQEASKSVICIIFLVIAVLALFIVDNYMMSFVSLLIINGSILALITLNEWHFLINLYTAIIAIVLTFIFLTEAKFMMQKNRISQLYEPLRSALVFTFLGLLIYISKFGIVELSPVFKIIVSLVILFAILYIVSILFSILKITNIKHKIMIAVATVLLLAPTIYSPAISGTILIILLSFLVNYRTGFALGIIGFIYSISMYYYDLHFTLLTKSIILFSSGILFLMIYLFTHKKLMSNEKV</sequence>
<keyword evidence="1" id="KW-0812">Transmembrane</keyword>
<evidence type="ECO:0000259" key="2">
    <source>
        <dbReference type="Pfam" id="PF14351"/>
    </source>
</evidence>
<keyword evidence="5" id="KW-1185">Reference proteome</keyword>
<feature type="transmembrane region" description="Helical" evidence="1">
    <location>
        <begin position="124"/>
        <end position="142"/>
    </location>
</feature>
<evidence type="ECO:0000313" key="5">
    <source>
        <dbReference type="Proteomes" id="UP000028349"/>
    </source>
</evidence>
<feature type="transmembrane region" description="Helical" evidence="1">
    <location>
        <begin position="42"/>
        <end position="65"/>
    </location>
</feature>
<dbReference type="Pfam" id="PF14351">
    <property type="entry name" value="DUF4401"/>
    <property type="match status" value="1"/>
</dbReference>
<accession>A0A448NQI4</accession>
<organism evidence="4 6">
    <name type="scientific">Kaistella antarctica</name>
    <dbReference type="NCBI Taxonomy" id="266748"/>
    <lineage>
        <taxon>Bacteria</taxon>
        <taxon>Pseudomonadati</taxon>
        <taxon>Bacteroidota</taxon>
        <taxon>Flavobacteriia</taxon>
        <taxon>Flavobacteriales</taxon>
        <taxon>Weeksellaceae</taxon>
        <taxon>Chryseobacterium group</taxon>
        <taxon>Kaistella</taxon>
    </lineage>
</organism>
<protein>
    <submittedName>
        <fullName evidence="4">Uncharacterized membrane-anchored protein</fullName>
    </submittedName>
</protein>
<feature type="transmembrane region" description="Helical" evidence="1">
    <location>
        <begin position="327"/>
        <end position="347"/>
    </location>
</feature>